<accession>A0AA88HJ53</accession>
<evidence type="ECO:0000256" key="1">
    <source>
        <dbReference type="SAM" id="SignalP"/>
    </source>
</evidence>
<feature type="chain" id="PRO_5041636834" evidence="1">
    <location>
        <begin position="18"/>
        <end position="235"/>
    </location>
</feature>
<evidence type="ECO:0000313" key="3">
    <source>
        <dbReference type="Proteomes" id="UP001187531"/>
    </source>
</evidence>
<dbReference type="EMBL" id="JAVRJZ010000015">
    <property type="protein sequence ID" value="KAK2712945.1"/>
    <property type="molecule type" value="Genomic_DNA"/>
</dbReference>
<evidence type="ECO:0000313" key="2">
    <source>
        <dbReference type="EMBL" id="KAK2712945.1"/>
    </source>
</evidence>
<dbReference type="Proteomes" id="UP001187531">
    <property type="component" value="Unassembled WGS sequence"/>
</dbReference>
<name>A0AA88HJ53_ARTSF</name>
<organism evidence="2 3">
    <name type="scientific">Artemia franciscana</name>
    <name type="common">Brine shrimp</name>
    <name type="synonym">Artemia sanfranciscana</name>
    <dbReference type="NCBI Taxonomy" id="6661"/>
    <lineage>
        <taxon>Eukaryota</taxon>
        <taxon>Metazoa</taxon>
        <taxon>Ecdysozoa</taxon>
        <taxon>Arthropoda</taxon>
        <taxon>Crustacea</taxon>
        <taxon>Branchiopoda</taxon>
        <taxon>Anostraca</taxon>
        <taxon>Artemiidae</taxon>
        <taxon>Artemia</taxon>
    </lineage>
</organism>
<keyword evidence="3" id="KW-1185">Reference proteome</keyword>
<reference evidence="2" key="1">
    <citation type="submission" date="2023-07" db="EMBL/GenBank/DDBJ databases">
        <title>Chromosome-level genome assembly of Artemia franciscana.</title>
        <authorList>
            <person name="Jo E."/>
        </authorList>
    </citation>
    <scope>NUCLEOTIDE SEQUENCE</scope>
    <source>
        <tissue evidence="2">Whole body</tissue>
    </source>
</reference>
<feature type="signal peptide" evidence="1">
    <location>
        <begin position="1"/>
        <end position="17"/>
    </location>
</feature>
<comment type="caution">
    <text evidence="2">The sequence shown here is derived from an EMBL/GenBank/DDBJ whole genome shotgun (WGS) entry which is preliminary data.</text>
</comment>
<keyword evidence="1" id="KW-0732">Signal</keyword>
<proteinExistence type="predicted"/>
<dbReference type="AlphaFoldDB" id="A0AA88HJ53"/>
<sequence>MQQLLIVILSLVICASGENERGQIFRREKILHHEKQLENPTGKESNSKLETVEVKSMNNDQTKREARQFYGVIPTMIQYQLPYYAPTWRSAGPDPASYIYSYIPAVKTETKDSSAESDIVEAPGQGRFLISLPTSSGHESNNLFLSHPDRATSHPNNNNYFLTHPNRGSTSHPNNNNYFLTHPNRAKGHSNSNNYFLSHTENRHPSSNTNSYVHVDSHQPYSGINCFFGQCFGGK</sequence>
<protein>
    <submittedName>
        <fullName evidence="2">Uncharacterized protein</fullName>
    </submittedName>
</protein>
<gene>
    <name evidence="2" type="ORF">QYM36_011595</name>
</gene>